<dbReference type="EMBL" id="AP028218">
    <property type="protein sequence ID" value="BEI94618.1"/>
    <property type="molecule type" value="Genomic_DNA"/>
</dbReference>
<feature type="compositionally biased region" description="Low complexity" evidence="9">
    <location>
        <begin position="889"/>
        <end position="914"/>
    </location>
</feature>
<proteinExistence type="predicted"/>
<feature type="compositionally biased region" description="Basic and acidic residues" evidence="9">
    <location>
        <begin position="735"/>
        <end position="747"/>
    </location>
</feature>
<dbReference type="Gene3D" id="1.10.10.60">
    <property type="entry name" value="Homeodomain-like"/>
    <property type="match status" value="1"/>
</dbReference>
<keyword evidence="5" id="KW-0238">DNA-binding</keyword>
<evidence type="ECO:0000259" key="12">
    <source>
        <dbReference type="PROSITE" id="PS51293"/>
    </source>
</evidence>
<dbReference type="InterPro" id="IPR007526">
    <property type="entry name" value="SWIRM"/>
</dbReference>
<feature type="compositionally biased region" description="Basic and acidic residues" evidence="9">
    <location>
        <begin position="704"/>
        <end position="725"/>
    </location>
</feature>
<name>A0AA48LA24_9TREE</name>
<evidence type="ECO:0000256" key="6">
    <source>
        <dbReference type="ARBA" id="ARBA00023163"/>
    </source>
</evidence>
<dbReference type="PANTHER" id="PTHR12802:SF41">
    <property type="entry name" value="BRAHMA ASSOCIATED PROTEIN 155 KDA"/>
    <property type="match status" value="1"/>
</dbReference>
<dbReference type="PANTHER" id="PTHR12802">
    <property type="entry name" value="SWI/SNF COMPLEX-RELATED"/>
    <property type="match status" value="1"/>
</dbReference>
<dbReference type="GeneID" id="85498488"/>
<dbReference type="GO" id="GO:0006338">
    <property type="term" value="P:chromatin remodeling"/>
    <property type="evidence" value="ECO:0007669"/>
    <property type="project" value="UniProtKB-ARBA"/>
</dbReference>
<evidence type="ECO:0000256" key="2">
    <source>
        <dbReference type="ARBA" id="ARBA00022771"/>
    </source>
</evidence>
<organism evidence="13 14">
    <name type="scientific">Cutaneotrichosporon cavernicola</name>
    <dbReference type="NCBI Taxonomy" id="279322"/>
    <lineage>
        <taxon>Eukaryota</taxon>
        <taxon>Fungi</taxon>
        <taxon>Dikarya</taxon>
        <taxon>Basidiomycota</taxon>
        <taxon>Agaricomycotina</taxon>
        <taxon>Tremellomycetes</taxon>
        <taxon>Trichosporonales</taxon>
        <taxon>Trichosporonaceae</taxon>
        <taxon>Cutaneotrichosporon</taxon>
    </lineage>
</organism>
<evidence type="ECO:0000256" key="4">
    <source>
        <dbReference type="ARBA" id="ARBA00023015"/>
    </source>
</evidence>
<dbReference type="InterPro" id="IPR041984">
    <property type="entry name" value="Rsc8/Ssr1/Ssr2_ZZ"/>
</dbReference>
<dbReference type="InterPro" id="IPR017884">
    <property type="entry name" value="SANT_dom"/>
</dbReference>
<feature type="region of interest" description="Disordered" evidence="9">
    <location>
        <begin position="126"/>
        <end position="153"/>
    </location>
</feature>
<dbReference type="SMART" id="SM00291">
    <property type="entry name" value="ZnF_ZZ"/>
    <property type="match status" value="1"/>
</dbReference>
<dbReference type="InterPro" id="IPR009057">
    <property type="entry name" value="Homeodomain-like_sf"/>
</dbReference>
<feature type="compositionally biased region" description="Pro residues" evidence="9">
    <location>
        <begin position="1"/>
        <end position="10"/>
    </location>
</feature>
<dbReference type="Pfam" id="PF04433">
    <property type="entry name" value="SWIRM"/>
    <property type="match status" value="1"/>
</dbReference>
<feature type="region of interest" description="Disordered" evidence="9">
    <location>
        <begin position="257"/>
        <end position="278"/>
    </location>
</feature>
<feature type="compositionally biased region" description="Polar residues" evidence="9">
    <location>
        <begin position="169"/>
        <end position="184"/>
    </location>
</feature>
<dbReference type="PROSITE" id="PS51293">
    <property type="entry name" value="SANT"/>
    <property type="match status" value="1"/>
</dbReference>
<dbReference type="Pfam" id="PF00569">
    <property type="entry name" value="ZZ"/>
    <property type="match status" value="1"/>
</dbReference>
<feature type="region of interest" description="Disordered" evidence="9">
    <location>
        <begin position="1"/>
        <end position="56"/>
    </location>
</feature>
<evidence type="ECO:0000313" key="13">
    <source>
        <dbReference type="EMBL" id="BEI94618.1"/>
    </source>
</evidence>
<dbReference type="FunFam" id="1.10.10.10:FF:000020">
    <property type="entry name" value="SWI/SNF complex subunit SMARCC2 isoform c"/>
    <property type="match status" value="1"/>
</dbReference>
<feature type="region of interest" description="Disordered" evidence="9">
    <location>
        <begin position="169"/>
        <end position="188"/>
    </location>
</feature>
<feature type="coiled-coil region" evidence="8">
    <location>
        <begin position="813"/>
        <end position="861"/>
    </location>
</feature>
<feature type="domain" description="SANT" evidence="12">
    <location>
        <begin position="586"/>
        <end position="637"/>
    </location>
</feature>
<dbReference type="GO" id="GO:0045893">
    <property type="term" value="P:positive regulation of DNA-templated transcription"/>
    <property type="evidence" value="ECO:0007669"/>
    <property type="project" value="TreeGrafter"/>
</dbReference>
<dbReference type="InterPro" id="IPR001005">
    <property type="entry name" value="SANT/Myb"/>
</dbReference>
<sequence>MPPQDAPSPTPSVAGKRGRGSTGPSAPRNKRRKGDGTGTPAPDSGAEGNTRKPVNFGVGMVKGREEEWSEPADVKTKINFLDLPTETLYAYLEAHDLLPHWDVSPWSEQPCTPPTMAALYTIPPPPPLVPINPEPKEKQPEAEPEAESESKPVEVDGEIAEDGIAVPTTRSKTAPLRQATSSSPAPNPAIKRGIMTLADVHAAHAVLAEKANQHWAKGLGGGQNREGETIVNFLYKNKVGHTDALSGDVTAHDLATAPGKEREREPFFGGDTANISNSDAMDVDTNGGESSGVNQSAVVLAGASPSVDPPADGATPVGAGDARMNSNDLHALATTYLASQTHPLVVPSYSSWFSLSTIHPIERRSLPEFFSKRNRSKTPAIYKDYRDFMINTYRLNSGEYLTVTACRRNLAGDVGAIMRVHGFLEQWGLINYQVDPDTRPAPLGPPFTGHFRVTVDTPKGLSNLHPGSKPGTGALGPVNGVKPHPTNLDLRKVIYQSTAKTTKATTEEKAAKAAVEQSNGVAQPQPKSYACETCGTDCTRTRYHSLKDGEYTVCPSCYVSGRFPSTMFSGDFVRLDDEVFKHGASGAGPEWTDQETLLLLEGVEMYDDDWKAVADHVVTRSKEQCIAKFLQLPIEDNYLSADPAAQLGPLRYQAGMNGMPFEGAENPVMSVVTFLASAVGPAVAAAAAQSALGELAQSLKRKRKDEDKDKEGEKRAKSEDVKPEAGEGTPAAAEEGSKSKSPEKDATAEAAEAEAADKDGDALSKSSLERAASVALGAAAAKASTLASHEEGRLNALVSRLVAAQARKVELKLALFEKLEDVLEDEKRKLELDRQRLFRDRLSVQKQLAEVERLLARARSEPKAVTPGEVEAVRTALAPNTAEQATRLAPEAEAAAVAELKADSAAPAPTGDGAQPPPPQPSVAQL</sequence>
<evidence type="ECO:0000259" key="10">
    <source>
        <dbReference type="PROSITE" id="PS50090"/>
    </source>
</evidence>
<evidence type="ECO:0000259" key="11">
    <source>
        <dbReference type="PROSITE" id="PS50934"/>
    </source>
</evidence>
<dbReference type="PROSITE" id="PS50090">
    <property type="entry name" value="MYB_LIKE"/>
    <property type="match status" value="1"/>
</dbReference>
<feature type="compositionally biased region" description="Pro residues" evidence="9">
    <location>
        <begin position="915"/>
        <end position="926"/>
    </location>
</feature>
<evidence type="ECO:0000256" key="9">
    <source>
        <dbReference type="SAM" id="MobiDB-lite"/>
    </source>
</evidence>
<keyword evidence="1" id="KW-0479">Metal-binding</keyword>
<evidence type="ECO:0000256" key="5">
    <source>
        <dbReference type="ARBA" id="ARBA00023125"/>
    </source>
</evidence>
<protein>
    <recommendedName>
        <fullName evidence="15">SWIRM-domain-containing protein</fullName>
    </recommendedName>
</protein>
<gene>
    <name evidence="13" type="primary">ssr2</name>
    <name evidence="13" type="ORF">CcaverHIS019_0701900</name>
</gene>
<dbReference type="Pfam" id="PF16495">
    <property type="entry name" value="SWIRM-assoc_1"/>
    <property type="match status" value="1"/>
</dbReference>
<keyword evidence="8" id="KW-0175">Coiled coil</keyword>
<dbReference type="GO" id="GO:0008270">
    <property type="term" value="F:zinc ion binding"/>
    <property type="evidence" value="ECO:0007669"/>
    <property type="project" value="UniProtKB-KW"/>
</dbReference>
<keyword evidence="14" id="KW-1185">Reference proteome</keyword>
<dbReference type="Proteomes" id="UP001233271">
    <property type="component" value="Chromosome 7a"/>
</dbReference>
<keyword evidence="6" id="KW-0804">Transcription</keyword>
<dbReference type="Pfam" id="PF00249">
    <property type="entry name" value="Myb_DNA-binding"/>
    <property type="match status" value="1"/>
</dbReference>
<reference evidence="13" key="1">
    <citation type="journal article" date="2023" name="BMC Genomics">
        <title>Chromosome-level genome assemblies of Cutaneotrichosporon spp. (Trichosporonales, Basidiomycota) reveal imbalanced evolution between nucleotide sequences and chromosome synteny.</title>
        <authorList>
            <person name="Kobayashi Y."/>
            <person name="Kayamori A."/>
            <person name="Aoki K."/>
            <person name="Shiwa Y."/>
            <person name="Matsutani M."/>
            <person name="Fujita N."/>
            <person name="Sugita T."/>
            <person name="Iwasaki W."/>
            <person name="Tanaka N."/>
            <person name="Takashima M."/>
        </authorList>
    </citation>
    <scope>NUCLEOTIDE SEQUENCE</scope>
    <source>
        <strain evidence="13">HIS019</strain>
    </source>
</reference>
<dbReference type="PROSITE" id="PS50934">
    <property type="entry name" value="SWIRM"/>
    <property type="match status" value="1"/>
</dbReference>
<keyword evidence="4" id="KW-0805">Transcription regulation</keyword>
<dbReference type="Gene3D" id="1.10.10.10">
    <property type="entry name" value="Winged helix-like DNA-binding domain superfamily/Winged helix DNA-binding domain"/>
    <property type="match status" value="1"/>
</dbReference>
<dbReference type="SUPFAM" id="SSF46689">
    <property type="entry name" value="Homeodomain-like"/>
    <property type="match status" value="2"/>
</dbReference>
<evidence type="ECO:0000256" key="1">
    <source>
        <dbReference type="ARBA" id="ARBA00022723"/>
    </source>
</evidence>
<evidence type="ECO:0008006" key="15">
    <source>
        <dbReference type="Google" id="ProtNLM"/>
    </source>
</evidence>
<keyword evidence="3" id="KW-0862">Zinc</keyword>
<keyword evidence="7" id="KW-0539">Nucleus</keyword>
<dbReference type="InterPro" id="IPR036388">
    <property type="entry name" value="WH-like_DNA-bd_sf"/>
</dbReference>
<dbReference type="GO" id="GO:0042393">
    <property type="term" value="F:histone binding"/>
    <property type="evidence" value="ECO:0007669"/>
    <property type="project" value="TreeGrafter"/>
</dbReference>
<dbReference type="AlphaFoldDB" id="A0AA48LA24"/>
<dbReference type="FunFam" id="1.10.10.60:FF:000014">
    <property type="entry name" value="SWI/SNF complex subunit SMARCC2 isoform C"/>
    <property type="match status" value="1"/>
</dbReference>
<evidence type="ECO:0000313" key="14">
    <source>
        <dbReference type="Proteomes" id="UP001233271"/>
    </source>
</evidence>
<feature type="domain" description="SWIRM" evidence="11">
    <location>
        <begin position="344"/>
        <end position="441"/>
    </location>
</feature>
<accession>A0AA48LA24</accession>
<dbReference type="CDD" id="cd00167">
    <property type="entry name" value="SANT"/>
    <property type="match status" value="1"/>
</dbReference>
<dbReference type="KEGG" id="ccac:CcaHIS019_0701900"/>
<dbReference type="InterPro" id="IPR032451">
    <property type="entry name" value="SMARCC_C"/>
</dbReference>
<keyword evidence="2" id="KW-0863">Zinc-finger</keyword>
<dbReference type="SMART" id="SM00717">
    <property type="entry name" value="SANT"/>
    <property type="match status" value="1"/>
</dbReference>
<dbReference type="GO" id="GO:0003677">
    <property type="term" value="F:DNA binding"/>
    <property type="evidence" value="ECO:0007669"/>
    <property type="project" value="UniProtKB-KW"/>
</dbReference>
<evidence type="ECO:0000256" key="7">
    <source>
        <dbReference type="ARBA" id="ARBA00023242"/>
    </source>
</evidence>
<evidence type="ECO:0000256" key="8">
    <source>
        <dbReference type="SAM" id="Coils"/>
    </source>
</evidence>
<evidence type="ECO:0000256" key="3">
    <source>
        <dbReference type="ARBA" id="ARBA00022833"/>
    </source>
</evidence>
<dbReference type="InterPro" id="IPR000433">
    <property type="entry name" value="Znf_ZZ"/>
</dbReference>
<dbReference type="RefSeq" id="XP_060459883.1">
    <property type="nucleotide sequence ID" value="XM_060603606.1"/>
</dbReference>
<dbReference type="GO" id="GO:0016514">
    <property type="term" value="C:SWI/SNF complex"/>
    <property type="evidence" value="ECO:0007669"/>
    <property type="project" value="TreeGrafter"/>
</dbReference>
<feature type="region of interest" description="Disordered" evidence="9">
    <location>
        <begin position="881"/>
        <end position="926"/>
    </location>
</feature>
<feature type="domain" description="Myb-like" evidence="10">
    <location>
        <begin position="591"/>
        <end position="633"/>
    </location>
</feature>
<feature type="region of interest" description="Disordered" evidence="9">
    <location>
        <begin position="698"/>
        <end position="764"/>
    </location>
</feature>
<dbReference type="CDD" id="cd02336">
    <property type="entry name" value="ZZ_RSC8"/>
    <property type="match status" value="1"/>
</dbReference>